<keyword evidence="5" id="KW-0408">Iron</keyword>
<keyword evidence="9" id="KW-1185">Reference proteome</keyword>
<dbReference type="STRING" id="688246.Premu_1955"/>
<evidence type="ECO:0000259" key="7">
    <source>
        <dbReference type="PROSITE" id="PS51918"/>
    </source>
</evidence>
<evidence type="ECO:0000256" key="1">
    <source>
        <dbReference type="ARBA" id="ARBA00001966"/>
    </source>
</evidence>
<keyword evidence="2" id="KW-0004">4Fe-4S</keyword>
<keyword evidence="3" id="KW-0949">S-adenosyl-L-methionine</keyword>
<dbReference type="SMART" id="SM00729">
    <property type="entry name" value="Elp3"/>
    <property type="match status" value="1"/>
</dbReference>
<feature type="domain" description="Radical SAM core" evidence="7">
    <location>
        <begin position="1"/>
        <end position="229"/>
    </location>
</feature>
<comment type="cofactor">
    <cofactor evidence="1">
        <name>[4Fe-4S] cluster</name>
        <dbReference type="ChEBI" id="CHEBI:49883"/>
    </cofactor>
</comment>
<evidence type="ECO:0000313" key="8">
    <source>
        <dbReference type="EMBL" id="EGN57355.1"/>
    </source>
</evidence>
<dbReference type="PIRSF" id="PIRSF037420">
    <property type="entry name" value="PQQ_syn_pqqE"/>
    <property type="match status" value="1"/>
</dbReference>
<dbReference type="Pfam" id="PF04055">
    <property type="entry name" value="Radical_SAM"/>
    <property type="match status" value="1"/>
</dbReference>
<dbReference type="PROSITE" id="PS51918">
    <property type="entry name" value="RADICAL_SAM"/>
    <property type="match status" value="1"/>
</dbReference>
<evidence type="ECO:0000256" key="3">
    <source>
        <dbReference type="ARBA" id="ARBA00022691"/>
    </source>
</evidence>
<dbReference type="InterPro" id="IPR013785">
    <property type="entry name" value="Aldolase_TIM"/>
</dbReference>
<dbReference type="Gene3D" id="3.20.20.70">
    <property type="entry name" value="Aldolase class I"/>
    <property type="match status" value="1"/>
</dbReference>
<evidence type="ECO:0000313" key="9">
    <source>
        <dbReference type="Proteomes" id="UP000002772"/>
    </source>
</evidence>
<dbReference type="PANTHER" id="PTHR11228">
    <property type="entry name" value="RADICAL SAM DOMAIN PROTEIN"/>
    <property type="match status" value="1"/>
</dbReference>
<dbReference type="eggNOG" id="COG0535">
    <property type="taxonomic scope" value="Bacteria"/>
</dbReference>
<dbReference type="InterPro" id="IPR007197">
    <property type="entry name" value="rSAM"/>
</dbReference>
<dbReference type="InterPro" id="IPR050377">
    <property type="entry name" value="Radical_SAM_PqqE_MftC-like"/>
</dbReference>
<dbReference type="SFLD" id="SFLDS00029">
    <property type="entry name" value="Radical_SAM"/>
    <property type="match status" value="1"/>
</dbReference>
<dbReference type="SUPFAM" id="SSF102114">
    <property type="entry name" value="Radical SAM enzymes"/>
    <property type="match status" value="1"/>
</dbReference>
<dbReference type="AlphaFoldDB" id="F8N739"/>
<dbReference type="InterPro" id="IPR023885">
    <property type="entry name" value="4Fe4S-binding_SPASM_dom"/>
</dbReference>
<dbReference type="RefSeq" id="WP_007574856.1">
    <property type="nucleotide sequence ID" value="NZ_BPTS01000002.1"/>
</dbReference>
<reference evidence="9" key="1">
    <citation type="journal article" date="2011" name="Stand. Genomic Sci.">
        <title>Non-contiguous finished genome sequence of the opportunistic oral pathogen Prevotella multisaccharivorax type strain (PPPA20).</title>
        <authorList>
            <person name="Pati A."/>
            <person name="Gronow S."/>
            <person name="Lu M."/>
            <person name="Lapidus A."/>
            <person name="Nolan M."/>
            <person name="Lucas S."/>
            <person name="Hammon N."/>
            <person name="Deshpande S."/>
            <person name="Cheng J.F."/>
            <person name="Tapia R."/>
            <person name="Han C."/>
            <person name="Goodwin L."/>
            <person name="Pitluck S."/>
            <person name="Liolios K."/>
            <person name="Pagani I."/>
            <person name="Mavromatis K."/>
            <person name="Mikhailova N."/>
            <person name="Huntemann M."/>
            <person name="Chen A."/>
            <person name="Palaniappan K."/>
            <person name="Land M."/>
            <person name="Hauser L."/>
            <person name="Detter J.C."/>
            <person name="Brambilla E.M."/>
            <person name="Rohde M."/>
            <person name="Goker M."/>
            <person name="Woyke T."/>
            <person name="Bristow J."/>
            <person name="Eisen J.A."/>
            <person name="Markowitz V."/>
            <person name="Hugenholtz P."/>
            <person name="Kyrpides N.C."/>
            <person name="Klenk H.P."/>
            <person name="Ivanova N."/>
        </authorList>
    </citation>
    <scope>NUCLEOTIDE SEQUENCE [LARGE SCALE GENOMIC DNA]</scope>
    <source>
        <strain evidence="9">DSM 17128</strain>
    </source>
</reference>
<dbReference type="InterPro" id="IPR027583">
    <property type="entry name" value="rSAM_ACGX"/>
</dbReference>
<protein>
    <submittedName>
        <fullName evidence="8">Radical SAM domain protein</fullName>
    </submittedName>
</protein>
<dbReference type="Pfam" id="PF13186">
    <property type="entry name" value="SPASM"/>
    <property type="match status" value="1"/>
</dbReference>
<dbReference type="SFLD" id="SFLDG01386">
    <property type="entry name" value="main_SPASM_domain-containing"/>
    <property type="match status" value="1"/>
</dbReference>
<evidence type="ECO:0000256" key="4">
    <source>
        <dbReference type="ARBA" id="ARBA00022723"/>
    </source>
</evidence>
<dbReference type="OrthoDB" id="9810775at2"/>
<dbReference type="NCBIfam" id="TIGR04340">
    <property type="entry name" value="rSAM_ACGX"/>
    <property type="match status" value="1"/>
</dbReference>
<dbReference type="GO" id="GO:0051539">
    <property type="term" value="F:4 iron, 4 sulfur cluster binding"/>
    <property type="evidence" value="ECO:0007669"/>
    <property type="project" value="UniProtKB-KW"/>
</dbReference>
<dbReference type="InterPro" id="IPR006638">
    <property type="entry name" value="Elp3/MiaA/NifB-like_rSAM"/>
</dbReference>
<dbReference type="InterPro" id="IPR017200">
    <property type="entry name" value="PqqE-like"/>
</dbReference>
<dbReference type="InterPro" id="IPR058240">
    <property type="entry name" value="rSAM_sf"/>
</dbReference>
<sequence length="340" mass="39391">MDYFSFQWHITEACDQRCKHCYIYALGSHAKFKMMSVDAMTRALDNIETFGRKADRKPYLYITGGDPILHPQFWTLVDTLKERNIPFTILGNPFHLNDEVCKRLKNAGCHQYQLSLDGLEATHDRIRKPGSFRDTLAAIPVIRKAGIAAAVMTTVSRWNYKEVPALVDVVVNHHVDVFAFARYCPDLESRDTCCSPEEYHWMMEECWKKFEQYKDCDTYFSLKDHLWTLFKYEHGLFDPKKYPDDDIVYDGCNCGNGHFTILSDGACYACRRMESKVGNALTDDLYDLFTGPEMDKYRVYENFEKCAKCELLRFCRGCPAVAKGYHGSMYAPDPECWKAV</sequence>
<dbReference type="PANTHER" id="PTHR11228:SF7">
    <property type="entry name" value="PQQA PEPTIDE CYCLASE"/>
    <property type="match status" value="1"/>
</dbReference>
<gene>
    <name evidence="8" type="ORF">Premu_1955</name>
</gene>
<dbReference type="GO" id="GO:0003824">
    <property type="term" value="F:catalytic activity"/>
    <property type="evidence" value="ECO:0007669"/>
    <property type="project" value="InterPro"/>
</dbReference>
<keyword evidence="6" id="KW-0411">Iron-sulfur</keyword>
<keyword evidence="4" id="KW-0479">Metal-binding</keyword>
<evidence type="ECO:0000256" key="5">
    <source>
        <dbReference type="ARBA" id="ARBA00023004"/>
    </source>
</evidence>
<dbReference type="CDD" id="cd01335">
    <property type="entry name" value="Radical_SAM"/>
    <property type="match status" value="1"/>
</dbReference>
<dbReference type="EMBL" id="GL945017">
    <property type="protein sequence ID" value="EGN57355.1"/>
    <property type="molecule type" value="Genomic_DNA"/>
</dbReference>
<dbReference type="NCBIfam" id="TIGR04085">
    <property type="entry name" value="rSAM_more_4Fe4S"/>
    <property type="match status" value="1"/>
</dbReference>
<proteinExistence type="predicted"/>
<evidence type="ECO:0000256" key="6">
    <source>
        <dbReference type="ARBA" id="ARBA00023014"/>
    </source>
</evidence>
<organism evidence="8 9">
    <name type="scientific">Hallella multisaccharivorax DSM 17128</name>
    <dbReference type="NCBI Taxonomy" id="688246"/>
    <lineage>
        <taxon>Bacteria</taxon>
        <taxon>Pseudomonadati</taxon>
        <taxon>Bacteroidota</taxon>
        <taxon>Bacteroidia</taxon>
        <taxon>Bacteroidales</taxon>
        <taxon>Prevotellaceae</taxon>
        <taxon>Hallella</taxon>
    </lineage>
</organism>
<dbReference type="SFLD" id="SFLDG01067">
    <property type="entry name" value="SPASM/twitch_domain_containing"/>
    <property type="match status" value="1"/>
</dbReference>
<accession>F8N739</accession>
<dbReference type="GO" id="GO:0046872">
    <property type="term" value="F:metal ion binding"/>
    <property type="evidence" value="ECO:0007669"/>
    <property type="project" value="UniProtKB-KW"/>
</dbReference>
<dbReference type="Proteomes" id="UP000002772">
    <property type="component" value="Unassembled WGS sequence"/>
</dbReference>
<name>F8N739_9BACT</name>
<dbReference type="HOGENOM" id="CLU_009273_4_1_10"/>
<evidence type="ECO:0000256" key="2">
    <source>
        <dbReference type="ARBA" id="ARBA00022485"/>
    </source>
</evidence>